<feature type="domain" description="HAMP" evidence="12">
    <location>
        <begin position="256"/>
        <end position="308"/>
    </location>
</feature>
<protein>
    <submittedName>
        <fullName evidence="13">Methyl-accepting chemotaxis sensory transducer with Cache sensor</fullName>
    </submittedName>
</protein>
<dbReference type="InterPro" id="IPR004089">
    <property type="entry name" value="MCPsignal_dom"/>
</dbReference>
<comment type="similarity">
    <text evidence="7">Belongs to the methyl-accepting chemotaxis (MCP) protein family.</text>
</comment>
<dbReference type="Pfam" id="PF00672">
    <property type="entry name" value="HAMP"/>
    <property type="match status" value="1"/>
</dbReference>
<dbReference type="Pfam" id="PF00015">
    <property type="entry name" value="MCPsignal"/>
    <property type="match status" value="1"/>
</dbReference>
<dbReference type="GO" id="GO:0005886">
    <property type="term" value="C:plasma membrane"/>
    <property type="evidence" value="ECO:0007669"/>
    <property type="project" value="UniProtKB-SubCell"/>
</dbReference>
<comment type="subcellular location">
    <subcellularLocation>
        <location evidence="1">Cell membrane</location>
        <topology evidence="1">Multi-pass membrane protein</topology>
    </subcellularLocation>
</comment>
<sequence length="633" mass="69345">MFVSASRYKVMLLKPIGQSLTEYTSETIMLRKIKIATRIQLLFALLLLSLGGLLVEYWQASNMLMETSSLEVNKRMTIQEKDKITAATNILASALAASLENVSDPVEQQKIIQNAFTKIRFEKDKSGYFYAYKGTTCVAHGANQSLIGKNLNQLKGPDDTYIIQELFTLANSGGGITEFDWEKPGEGLQPKIGSAQFIDGTDIWIGTGVYLSNIRKNQAEFKTNLMSIARPRIIFVASLFGVFLAGILFLCLFIIRSILRPLTSVTQGAKDIAAGQLDLQISTDGTDELSELAVAMNVMSKELVTGHNDLHKASLEAKEKAQAAASAHKEAEKNRHDLQTSYDEILRTAHMLEQAAVESKSMMETLAGHMSTVGEKSFDQVNQMSEVDHAMENLHQAAILIKELANQAMSQGKNELETVREGSQMIEMSLSSIKDVHKKANLLQEQMSQLDRQAESINQVMVVISDIADQTNLLALNAAIEAARAGEAGKGFAVVADEVRKLAEKTMEATRKVGGTISGIQQATQMNTQSMNSIAQDITDTAKLAEESGERFKQIAIGAETTYDRSLQISEVADRQENEYTQVSIALTQMEKIVAASGEEVEGATQVITNLGETTNQITTVTEELRLHANTTS</sequence>
<keyword evidence="9" id="KW-0175">Coiled coil</keyword>
<evidence type="ECO:0000256" key="1">
    <source>
        <dbReference type="ARBA" id="ARBA00004651"/>
    </source>
</evidence>
<dbReference type="Pfam" id="PF17200">
    <property type="entry name" value="sCache_2"/>
    <property type="match status" value="1"/>
</dbReference>
<dbReference type="PANTHER" id="PTHR32089">
    <property type="entry name" value="METHYL-ACCEPTING CHEMOTAXIS PROTEIN MCPB"/>
    <property type="match status" value="1"/>
</dbReference>
<evidence type="ECO:0000256" key="7">
    <source>
        <dbReference type="ARBA" id="ARBA00029447"/>
    </source>
</evidence>
<evidence type="ECO:0000313" key="14">
    <source>
        <dbReference type="Proteomes" id="UP000184694"/>
    </source>
</evidence>
<name>A0A1N6E919_9BACT</name>
<keyword evidence="4 10" id="KW-1133">Transmembrane helix</keyword>
<dbReference type="PROSITE" id="PS50885">
    <property type="entry name" value="HAMP"/>
    <property type="match status" value="1"/>
</dbReference>
<evidence type="ECO:0000256" key="8">
    <source>
        <dbReference type="PROSITE-ProRule" id="PRU00284"/>
    </source>
</evidence>
<keyword evidence="2" id="KW-1003">Cell membrane</keyword>
<accession>A0A1N6E919</accession>
<dbReference type="PROSITE" id="PS50111">
    <property type="entry name" value="CHEMOTAXIS_TRANSDUC_2"/>
    <property type="match status" value="1"/>
</dbReference>
<evidence type="ECO:0000256" key="3">
    <source>
        <dbReference type="ARBA" id="ARBA00022692"/>
    </source>
</evidence>
<feature type="transmembrane region" description="Helical" evidence="10">
    <location>
        <begin position="233"/>
        <end position="255"/>
    </location>
</feature>
<dbReference type="SUPFAM" id="SSF58104">
    <property type="entry name" value="Methyl-accepting chemotaxis protein (MCP) signaling domain"/>
    <property type="match status" value="1"/>
</dbReference>
<keyword evidence="6 8" id="KW-0807">Transducer</keyword>
<organism evidence="13 14">
    <name type="scientific">Halodesulfovibrio marinisediminis DSM 17456</name>
    <dbReference type="NCBI Taxonomy" id="1121457"/>
    <lineage>
        <taxon>Bacteria</taxon>
        <taxon>Pseudomonadati</taxon>
        <taxon>Thermodesulfobacteriota</taxon>
        <taxon>Desulfovibrionia</taxon>
        <taxon>Desulfovibrionales</taxon>
        <taxon>Desulfovibrionaceae</taxon>
        <taxon>Halodesulfovibrio</taxon>
    </lineage>
</organism>
<dbReference type="Gene3D" id="1.10.287.950">
    <property type="entry name" value="Methyl-accepting chemotaxis protein"/>
    <property type="match status" value="1"/>
</dbReference>
<keyword evidence="14" id="KW-1185">Reference proteome</keyword>
<gene>
    <name evidence="13" type="ORF">SAMN02745161_0804</name>
</gene>
<dbReference type="Proteomes" id="UP000184694">
    <property type="component" value="Unassembled WGS sequence"/>
</dbReference>
<dbReference type="STRING" id="1121457.SAMN02745161_0804"/>
<dbReference type="Gene3D" id="1.10.8.500">
    <property type="entry name" value="HAMP domain in histidine kinase"/>
    <property type="match status" value="1"/>
</dbReference>
<dbReference type="CDD" id="cd06225">
    <property type="entry name" value="HAMP"/>
    <property type="match status" value="1"/>
</dbReference>
<evidence type="ECO:0000313" key="13">
    <source>
        <dbReference type="EMBL" id="SIN79545.1"/>
    </source>
</evidence>
<dbReference type="AlphaFoldDB" id="A0A1N6E919"/>
<keyword evidence="5 10" id="KW-0472">Membrane</keyword>
<evidence type="ECO:0000256" key="2">
    <source>
        <dbReference type="ARBA" id="ARBA00022475"/>
    </source>
</evidence>
<dbReference type="InterPro" id="IPR033480">
    <property type="entry name" value="sCache_2"/>
</dbReference>
<dbReference type="SMART" id="SM00283">
    <property type="entry name" value="MA"/>
    <property type="match status" value="1"/>
</dbReference>
<evidence type="ECO:0000259" key="12">
    <source>
        <dbReference type="PROSITE" id="PS50885"/>
    </source>
</evidence>
<feature type="domain" description="Methyl-accepting transducer" evidence="11">
    <location>
        <begin position="355"/>
        <end position="591"/>
    </location>
</feature>
<feature type="coiled-coil region" evidence="9">
    <location>
        <begin position="433"/>
        <end position="460"/>
    </location>
</feature>
<dbReference type="OrthoDB" id="9791237at2"/>
<evidence type="ECO:0000256" key="6">
    <source>
        <dbReference type="ARBA" id="ARBA00023224"/>
    </source>
</evidence>
<dbReference type="PANTHER" id="PTHR32089:SF112">
    <property type="entry name" value="LYSOZYME-LIKE PROTEIN-RELATED"/>
    <property type="match status" value="1"/>
</dbReference>
<keyword evidence="3 10" id="KW-0812">Transmembrane</keyword>
<evidence type="ECO:0000256" key="4">
    <source>
        <dbReference type="ARBA" id="ARBA00022989"/>
    </source>
</evidence>
<evidence type="ECO:0000256" key="10">
    <source>
        <dbReference type="SAM" id="Phobius"/>
    </source>
</evidence>
<dbReference type="SMART" id="SM01049">
    <property type="entry name" value="Cache_2"/>
    <property type="match status" value="1"/>
</dbReference>
<dbReference type="Gene3D" id="3.30.450.20">
    <property type="entry name" value="PAS domain"/>
    <property type="match status" value="1"/>
</dbReference>
<evidence type="ECO:0000259" key="11">
    <source>
        <dbReference type="PROSITE" id="PS50111"/>
    </source>
</evidence>
<feature type="transmembrane region" description="Helical" evidence="10">
    <location>
        <begin position="39"/>
        <end position="58"/>
    </location>
</feature>
<evidence type="ECO:0000256" key="9">
    <source>
        <dbReference type="SAM" id="Coils"/>
    </source>
</evidence>
<evidence type="ECO:0000256" key="5">
    <source>
        <dbReference type="ARBA" id="ARBA00023136"/>
    </source>
</evidence>
<dbReference type="SMART" id="SM00304">
    <property type="entry name" value="HAMP"/>
    <property type="match status" value="1"/>
</dbReference>
<reference evidence="14" key="1">
    <citation type="submission" date="2016-11" db="EMBL/GenBank/DDBJ databases">
        <authorList>
            <person name="Varghese N."/>
            <person name="Submissions S."/>
        </authorList>
    </citation>
    <scope>NUCLEOTIDE SEQUENCE [LARGE SCALE GENOMIC DNA]</scope>
    <source>
        <strain evidence="14">DSM 17456</strain>
    </source>
</reference>
<dbReference type="InterPro" id="IPR003660">
    <property type="entry name" value="HAMP_dom"/>
</dbReference>
<proteinExistence type="inferred from homology"/>
<dbReference type="GO" id="GO:0007165">
    <property type="term" value="P:signal transduction"/>
    <property type="evidence" value="ECO:0007669"/>
    <property type="project" value="UniProtKB-KW"/>
</dbReference>
<dbReference type="EMBL" id="FSRG01000003">
    <property type="protein sequence ID" value="SIN79545.1"/>
    <property type="molecule type" value="Genomic_DNA"/>
</dbReference>